<dbReference type="InterPro" id="IPR056744">
    <property type="entry name" value="TRM5/TYW2-like_N"/>
</dbReference>
<dbReference type="PANTHER" id="PTHR23245:SF36">
    <property type="entry name" value="TRNA (GUANINE(37)-N1)-METHYLTRANSFERASE"/>
    <property type="match status" value="1"/>
</dbReference>
<reference evidence="8" key="1">
    <citation type="journal article" date="2019" name="bioRxiv">
        <title>Genome diversification in globally distributed novel marine Proteobacteria is linked to environmental adaptation.</title>
        <authorList>
            <person name="Zhou Z."/>
            <person name="Tran P.Q."/>
            <person name="Kieft K."/>
            <person name="Anantharaman K."/>
        </authorList>
    </citation>
    <scope>NUCLEOTIDE SEQUENCE [LARGE SCALE GENOMIC DNA]</scope>
</reference>
<proteinExistence type="predicted"/>
<dbReference type="Gene3D" id="3.30.300.110">
    <property type="entry name" value="Met-10+ protein-like domains"/>
    <property type="match status" value="1"/>
</dbReference>
<dbReference type="InterPro" id="IPR040601">
    <property type="entry name" value="Trm5a/b_N"/>
</dbReference>
<dbReference type="Pfam" id="PF25133">
    <property type="entry name" value="TYW2_N_2"/>
    <property type="match status" value="1"/>
</dbReference>
<dbReference type="Gene3D" id="3.40.50.150">
    <property type="entry name" value="Vaccinia Virus protein VP39"/>
    <property type="match status" value="1"/>
</dbReference>
<dbReference type="PANTHER" id="PTHR23245">
    <property type="entry name" value="TRNA METHYLTRANSFERASE"/>
    <property type="match status" value="1"/>
</dbReference>
<dbReference type="Pfam" id="PF18093">
    <property type="entry name" value="Trm5_N"/>
    <property type="match status" value="1"/>
</dbReference>
<evidence type="ECO:0000313" key="8">
    <source>
        <dbReference type="Proteomes" id="UP000589516"/>
    </source>
</evidence>
<dbReference type="InterPro" id="IPR056743">
    <property type="entry name" value="TRM5-TYW2-like_MTfase"/>
</dbReference>
<dbReference type="AlphaFoldDB" id="A0A7C7ZE80"/>
<dbReference type="GO" id="GO:0002939">
    <property type="term" value="P:tRNA N1-guanine methylation"/>
    <property type="evidence" value="ECO:0007669"/>
    <property type="project" value="TreeGrafter"/>
</dbReference>
<keyword evidence="2 7" id="KW-0489">Methyltransferase</keyword>
<dbReference type="PROSITE" id="PS51684">
    <property type="entry name" value="SAM_MT_TRM5_TYW2"/>
    <property type="match status" value="1"/>
</dbReference>
<dbReference type="CDD" id="cd02440">
    <property type="entry name" value="AdoMet_MTases"/>
    <property type="match status" value="1"/>
</dbReference>
<protein>
    <submittedName>
        <fullName evidence="7">Class I SAM-dependent methyltransferase family protein</fullName>
    </submittedName>
</protein>
<dbReference type="SUPFAM" id="SSF53335">
    <property type="entry name" value="S-adenosyl-L-methionine-dependent methyltransferases"/>
    <property type="match status" value="1"/>
</dbReference>
<dbReference type="Gene3D" id="3.30.70.2580">
    <property type="match status" value="1"/>
</dbReference>
<dbReference type="Pfam" id="PF02475">
    <property type="entry name" value="TRM5-TYW2_MTfase"/>
    <property type="match status" value="1"/>
</dbReference>
<evidence type="ECO:0000259" key="6">
    <source>
        <dbReference type="PROSITE" id="PS51684"/>
    </source>
</evidence>
<name>A0A7C7ZE80_9ARCH</name>
<evidence type="ECO:0000256" key="4">
    <source>
        <dbReference type="ARBA" id="ARBA00022691"/>
    </source>
</evidence>
<evidence type="ECO:0000256" key="3">
    <source>
        <dbReference type="ARBA" id="ARBA00022679"/>
    </source>
</evidence>
<feature type="domain" description="SAM-dependent methyltransferase TRM5/TYW2-type" evidence="6">
    <location>
        <begin position="81"/>
        <end position="327"/>
    </location>
</feature>
<keyword evidence="1" id="KW-0963">Cytoplasm</keyword>
<organism evidence="7 8">
    <name type="scientific">Marine Group III euryarchaeote</name>
    <dbReference type="NCBI Taxonomy" id="2173149"/>
    <lineage>
        <taxon>Archaea</taxon>
        <taxon>Methanobacteriati</taxon>
        <taxon>Thermoplasmatota</taxon>
        <taxon>Thermoplasmata</taxon>
        <taxon>Candidatus Thermoprofundales</taxon>
    </lineage>
</organism>
<dbReference type="InterPro" id="IPR030382">
    <property type="entry name" value="MeTrfase_TRM5/TYW2"/>
</dbReference>
<gene>
    <name evidence="7" type="ORF">EYQ16_03855</name>
</gene>
<dbReference type="GO" id="GO:0008175">
    <property type="term" value="F:tRNA methyltransferase activity"/>
    <property type="evidence" value="ECO:0007669"/>
    <property type="project" value="TreeGrafter"/>
</dbReference>
<evidence type="ECO:0000256" key="5">
    <source>
        <dbReference type="ARBA" id="ARBA00022694"/>
    </source>
</evidence>
<keyword evidence="4" id="KW-0949">S-adenosyl-L-methionine</keyword>
<comment type="caution">
    <text evidence="7">The sequence shown here is derived from an EMBL/GenBank/DDBJ whole genome shotgun (WGS) entry which is preliminary data.</text>
</comment>
<dbReference type="InterPro" id="IPR029063">
    <property type="entry name" value="SAM-dependent_MTases_sf"/>
</dbReference>
<keyword evidence="5" id="KW-0819">tRNA processing</keyword>
<evidence type="ECO:0000256" key="2">
    <source>
        <dbReference type="ARBA" id="ARBA00022603"/>
    </source>
</evidence>
<evidence type="ECO:0000256" key="1">
    <source>
        <dbReference type="ARBA" id="ARBA00022490"/>
    </source>
</evidence>
<dbReference type="EMBL" id="DUAV01000025">
    <property type="protein sequence ID" value="HIG63636.1"/>
    <property type="molecule type" value="Genomic_DNA"/>
</dbReference>
<keyword evidence="3 7" id="KW-0808">Transferase</keyword>
<evidence type="ECO:0000313" key="7">
    <source>
        <dbReference type="EMBL" id="HIG63636.1"/>
    </source>
</evidence>
<sequence>MIPHLKVQRADAETARAQLEREGLLHPDFRAQHDGDFVLWPLAGAAEGEIVQRKGRPARSVGRDYRDTLSPELRELAPRAFDMLGHVGILRLSDEAEPHAEAIAQALLESHANLRTVAVDSGVQGQWRVRYLMVVAGEDNLVVLHRENNLRFEVDLQQVFFSPRLAGERARIAALVRPGERLLDAFAGVGPFAITAVRAGAQAVAIDGNPAAEKWALRNCEFNNLSYGSFEFHTGLAEELVPRLGSFDRVVANHPTGSLAFIATGLAALAPGGVLHLYLLADRKAPELPAGVAEALGDFASVSGSRMVHPYSPGRELRVLDLLRKSS</sequence>
<accession>A0A7C7ZE80</accession>
<dbReference type="Proteomes" id="UP000589516">
    <property type="component" value="Unassembled WGS sequence"/>
</dbReference>
<dbReference type="GO" id="GO:0005737">
    <property type="term" value="C:cytoplasm"/>
    <property type="evidence" value="ECO:0007669"/>
    <property type="project" value="TreeGrafter"/>
</dbReference>